<evidence type="ECO:0000313" key="2">
    <source>
        <dbReference type="Proteomes" id="UP000823388"/>
    </source>
</evidence>
<evidence type="ECO:0000313" key="1">
    <source>
        <dbReference type="EMBL" id="KAG2576790.1"/>
    </source>
</evidence>
<gene>
    <name evidence="1" type="ORF">PVAP13_6NG071150</name>
</gene>
<protein>
    <submittedName>
        <fullName evidence="1">Uncharacterized protein</fullName>
    </submittedName>
</protein>
<name>A0A8T0QUT6_PANVG</name>
<sequence length="64" mass="7467">MEPSQCPDSEQQINSQQLIYFANRHITLRAETSINHHAKKKGCQLSSWFSTTDQQLIQYNCKQL</sequence>
<dbReference type="EMBL" id="CM029048">
    <property type="protein sequence ID" value="KAG2576790.1"/>
    <property type="molecule type" value="Genomic_DNA"/>
</dbReference>
<dbReference type="Proteomes" id="UP000823388">
    <property type="component" value="Chromosome 6N"/>
</dbReference>
<dbReference type="AlphaFoldDB" id="A0A8T0QUT6"/>
<comment type="caution">
    <text evidence="1">The sequence shown here is derived from an EMBL/GenBank/DDBJ whole genome shotgun (WGS) entry which is preliminary data.</text>
</comment>
<accession>A0A8T0QUT6</accession>
<reference evidence="1" key="1">
    <citation type="submission" date="2020-05" db="EMBL/GenBank/DDBJ databases">
        <title>WGS assembly of Panicum virgatum.</title>
        <authorList>
            <person name="Lovell J.T."/>
            <person name="Jenkins J."/>
            <person name="Shu S."/>
            <person name="Juenger T.E."/>
            <person name="Schmutz J."/>
        </authorList>
    </citation>
    <scope>NUCLEOTIDE SEQUENCE</scope>
    <source>
        <strain evidence="1">AP13</strain>
    </source>
</reference>
<keyword evidence="2" id="KW-1185">Reference proteome</keyword>
<organism evidence="1 2">
    <name type="scientific">Panicum virgatum</name>
    <name type="common">Blackwell switchgrass</name>
    <dbReference type="NCBI Taxonomy" id="38727"/>
    <lineage>
        <taxon>Eukaryota</taxon>
        <taxon>Viridiplantae</taxon>
        <taxon>Streptophyta</taxon>
        <taxon>Embryophyta</taxon>
        <taxon>Tracheophyta</taxon>
        <taxon>Spermatophyta</taxon>
        <taxon>Magnoliopsida</taxon>
        <taxon>Liliopsida</taxon>
        <taxon>Poales</taxon>
        <taxon>Poaceae</taxon>
        <taxon>PACMAD clade</taxon>
        <taxon>Panicoideae</taxon>
        <taxon>Panicodae</taxon>
        <taxon>Paniceae</taxon>
        <taxon>Panicinae</taxon>
        <taxon>Panicum</taxon>
        <taxon>Panicum sect. Hiantes</taxon>
    </lineage>
</organism>
<proteinExistence type="predicted"/>